<dbReference type="OrthoDB" id="2423701at2759"/>
<accession>A0A2U1MER6</accession>
<keyword evidence="2 3" id="KW-0802">TPR repeat</keyword>
<evidence type="ECO:0000256" key="1">
    <source>
        <dbReference type="ARBA" id="ARBA00022737"/>
    </source>
</evidence>
<dbReference type="PANTHER" id="PTHR22904:SF523">
    <property type="entry name" value="STRESS-INDUCED-PHOSPHOPROTEIN 1"/>
    <property type="match status" value="1"/>
</dbReference>
<sequence>MANETDPPTIKATKANTKGDTHFSAGNYQASVKNYTHAINLVPSDYVYYLNRSKAQAALEEFKEALLDANSALSLKLVSPDSFLWRGLAYYGLRQFKEAVKRMRKASKLFLRMRS</sequence>
<dbReference type="Gene3D" id="1.25.40.10">
    <property type="entry name" value="Tetratricopeptide repeat domain"/>
    <property type="match status" value="1"/>
</dbReference>
<dbReference type="InterPro" id="IPR011990">
    <property type="entry name" value="TPR-like_helical_dom_sf"/>
</dbReference>
<evidence type="ECO:0000256" key="3">
    <source>
        <dbReference type="PROSITE-ProRule" id="PRU00339"/>
    </source>
</evidence>
<evidence type="ECO:0000313" key="5">
    <source>
        <dbReference type="Proteomes" id="UP000245207"/>
    </source>
</evidence>
<feature type="repeat" description="TPR" evidence="3">
    <location>
        <begin position="12"/>
        <end position="45"/>
    </location>
</feature>
<gene>
    <name evidence="4" type="ORF">CTI12_AA387990</name>
</gene>
<comment type="caution">
    <text evidence="4">The sequence shown here is derived from an EMBL/GenBank/DDBJ whole genome shotgun (WGS) entry which is preliminary data.</text>
</comment>
<protein>
    <submittedName>
        <fullName evidence="4">Small glutamine-rich tetratricopeptide repeat-containing protein 2</fullName>
    </submittedName>
</protein>
<dbReference type="InterPro" id="IPR019734">
    <property type="entry name" value="TPR_rpt"/>
</dbReference>
<name>A0A2U1MER6_ARTAN</name>
<evidence type="ECO:0000313" key="4">
    <source>
        <dbReference type="EMBL" id="PWA59749.1"/>
    </source>
</evidence>
<organism evidence="4 5">
    <name type="scientific">Artemisia annua</name>
    <name type="common">Sweet wormwood</name>
    <dbReference type="NCBI Taxonomy" id="35608"/>
    <lineage>
        <taxon>Eukaryota</taxon>
        <taxon>Viridiplantae</taxon>
        <taxon>Streptophyta</taxon>
        <taxon>Embryophyta</taxon>
        <taxon>Tracheophyta</taxon>
        <taxon>Spermatophyta</taxon>
        <taxon>Magnoliopsida</taxon>
        <taxon>eudicotyledons</taxon>
        <taxon>Gunneridae</taxon>
        <taxon>Pentapetalae</taxon>
        <taxon>asterids</taxon>
        <taxon>campanulids</taxon>
        <taxon>Asterales</taxon>
        <taxon>Asteraceae</taxon>
        <taxon>Asteroideae</taxon>
        <taxon>Anthemideae</taxon>
        <taxon>Artemisiinae</taxon>
        <taxon>Artemisia</taxon>
    </lineage>
</organism>
<dbReference type="Proteomes" id="UP000245207">
    <property type="component" value="Unassembled WGS sequence"/>
</dbReference>
<dbReference type="SUPFAM" id="SSF48452">
    <property type="entry name" value="TPR-like"/>
    <property type="match status" value="1"/>
</dbReference>
<keyword evidence="1" id="KW-0677">Repeat</keyword>
<dbReference type="STRING" id="35608.A0A2U1MER6"/>
<dbReference type="SMART" id="SM00028">
    <property type="entry name" value="TPR"/>
    <property type="match status" value="3"/>
</dbReference>
<proteinExistence type="predicted"/>
<evidence type="ECO:0000256" key="2">
    <source>
        <dbReference type="ARBA" id="ARBA00022803"/>
    </source>
</evidence>
<dbReference type="EMBL" id="PKPP01005545">
    <property type="protein sequence ID" value="PWA59749.1"/>
    <property type="molecule type" value="Genomic_DNA"/>
</dbReference>
<dbReference type="AlphaFoldDB" id="A0A2U1MER6"/>
<dbReference type="PANTHER" id="PTHR22904">
    <property type="entry name" value="TPR REPEAT CONTAINING PROTEIN"/>
    <property type="match status" value="1"/>
</dbReference>
<dbReference type="PROSITE" id="PS50005">
    <property type="entry name" value="TPR"/>
    <property type="match status" value="1"/>
</dbReference>
<dbReference type="GO" id="GO:0051879">
    <property type="term" value="F:Hsp90 protein binding"/>
    <property type="evidence" value="ECO:0007669"/>
    <property type="project" value="TreeGrafter"/>
</dbReference>
<keyword evidence="5" id="KW-1185">Reference proteome</keyword>
<dbReference type="Pfam" id="PF13181">
    <property type="entry name" value="TPR_8"/>
    <property type="match status" value="1"/>
</dbReference>
<reference evidence="4 5" key="1">
    <citation type="journal article" date="2018" name="Mol. Plant">
        <title>The genome of Artemisia annua provides insight into the evolution of Asteraceae family and artemisinin biosynthesis.</title>
        <authorList>
            <person name="Shen Q."/>
            <person name="Zhang L."/>
            <person name="Liao Z."/>
            <person name="Wang S."/>
            <person name="Yan T."/>
            <person name="Shi P."/>
            <person name="Liu M."/>
            <person name="Fu X."/>
            <person name="Pan Q."/>
            <person name="Wang Y."/>
            <person name="Lv Z."/>
            <person name="Lu X."/>
            <person name="Zhang F."/>
            <person name="Jiang W."/>
            <person name="Ma Y."/>
            <person name="Chen M."/>
            <person name="Hao X."/>
            <person name="Li L."/>
            <person name="Tang Y."/>
            <person name="Lv G."/>
            <person name="Zhou Y."/>
            <person name="Sun X."/>
            <person name="Brodelius P.E."/>
            <person name="Rose J.K.C."/>
            <person name="Tang K."/>
        </authorList>
    </citation>
    <scope>NUCLEOTIDE SEQUENCE [LARGE SCALE GENOMIC DNA]</scope>
    <source>
        <strain evidence="5">cv. Huhao1</strain>
        <tissue evidence="4">Leaf</tissue>
    </source>
</reference>